<name>A0ABS6BGA0_9SPHN</name>
<proteinExistence type="predicted"/>
<protein>
    <submittedName>
        <fullName evidence="2">Uncharacterized protein</fullName>
    </submittedName>
</protein>
<organism evidence="2 3">
    <name type="scientific">Sphingomonas quercus</name>
    <dbReference type="NCBI Taxonomy" id="2842451"/>
    <lineage>
        <taxon>Bacteria</taxon>
        <taxon>Pseudomonadati</taxon>
        <taxon>Pseudomonadota</taxon>
        <taxon>Alphaproteobacteria</taxon>
        <taxon>Sphingomonadales</taxon>
        <taxon>Sphingomonadaceae</taxon>
        <taxon>Sphingomonas</taxon>
    </lineage>
</organism>
<reference evidence="2 3" key="1">
    <citation type="submission" date="2021-06" db="EMBL/GenBank/DDBJ databases">
        <title>Sphingomonas sp. XMGL2, whole genome shotgun sequencing project.</title>
        <authorList>
            <person name="Zhao G."/>
            <person name="Shen L."/>
        </authorList>
    </citation>
    <scope>NUCLEOTIDE SEQUENCE [LARGE SCALE GENOMIC DNA]</scope>
    <source>
        <strain evidence="2 3">XMGL2</strain>
    </source>
</reference>
<sequence>MISALVGHHTNKVKGVRLPRSDPQRGLIEILGFVQAPGAVVRQTLLDHGADARLTISGHGFTRGALPSSICGKGRSAQDRPAKLIRIPLSPGKPPRGGERSLSVMHGRTSVN</sequence>
<gene>
    <name evidence="2" type="ORF">KOF26_05555</name>
</gene>
<dbReference type="Proteomes" id="UP000776276">
    <property type="component" value="Unassembled WGS sequence"/>
</dbReference>
<evidence type="ECO:0000256" key="1">
    <source>
        <dbReference type="SAM" id="MobiDB-lite"/>
    </source>
</evidence>
<dbReference type="EMBL" id="JAHKRT010000002">
    <property type="protein sequence ID" value="MBU3077328.1"/>
    <property type="molecule type" value="Genomic_DNA"/>
</dbReference>
<keyword evidence="3" id="KW-1185">Reference proteome</keyword>
<feature type="region of interest" description="Disordered" evidence="1">
    <location>
        <begin position="86"/>
        <end position="112"/>
    </location>
</feature>
<accession>A0ABS6BGA0</accession>
<comment type="caution">
    <text evidence="2">The sequence shown here is derived from an EMBL/GenBank/DDBJ whole genome shotgun (WGS) entry which is preliminary data.</text>
</comment>
<evidence type="ECO:0000313" key="3">
    <source>
        <dbReference type="Proteomes" id="UP000776276"/>
    </source>
</evidence>
<evidence type="ECO:0000313" key="2">
    <source>
        <dbReference type="EMBL" id="MBU3077328.1"/>
    </source>
</evidence>